<dbReference type="PANTHER" id="PTHR22870">
    <property type="entry name" value="REGULATOR OF CHROMOSOME CONDENSATION"/>
    <property type="match status" value="1"/>
</dbReference>
<keyword evidence="4" id="KW-1185">Reference proteome</keyword>
<dbReference type="InterPro" id="IPR051210">
    <property type="entry name" value="Ub_ligase/GEF_domain"/>
</dbReference>
<name>A0A7W9KGK9_9PSEU</name>
<proteinExistence type="predicted"/>
<reference evidence="3 4" key="1">
    <citation type="submission" date="2020-08" db="EMBL/GenBank/DDBJ databases">
        <title>Sequencing the genomes of 1000 actinobacteria strains.</title>
        <authorList>
            <person name="Klenk H.-P."/>
        </authorList>
    </citation>
    <scope>NUCLEOTIDE SEQUENCE [LARGE SCALE GENOMIC DNA]</scope>
    <source>
        <strain evidence="3 4">DSM 43851</strain>
    </source>
</reference>
<keyword evidence="1" id="KW-0677">Repeat</keyword>
<dbReference type="PANTHER" id="PTHR22870:SF466">
    <property type="entry name" value="ANKYRIN REPEAT-CONTAINING PROTEIN"/>
    <property type="match status" value="1"/>
</dbReference>
<dbReference type="SUPFAM" id="SSF50985">
    <property type="entry name" value="RCC1/BLIP-II"/>
    <property type="match status" value="1"/>
</dbReference>
<dbReference type="Gene3D" id="2.130.10.30">
    <property type="entry name" value="Regulator of chromosome condensation 1/beta-lactamase-inhibitor protein II"/>
    <property type="match status" value="3"/>
</dbReference>
<gene>
    <name evidence="3" type="ORF">BJ998_003428</name>
</gene>
<dbReference type="Proteomes" id="UP000585638">
    <property type="component" value="Unassembled WGS sequence"/>
</dbReference>
<dbReference type="InterPro" id="IPR000408">
    <property type="entry name" value="Reg_chr_condens"/>
</dbReference>
<sequence length="743" mass="77655">MALKRIAVLAALTTTAALAVPVVAQAATAQPPSGSQYTAIAPTRVYDSRGHGRIPARGFVPITLNGVVPSDATAVVFNLTGIAPDNATYLSVGPAEQDYEPSTSNVNLAQGEVRANLVTAAITPGQYPGVRIWAGPWAVDVVVDVEGYYAPGHGSKFTPVSPHRMLDTRDSAPVGPGGTVTLDLSSQVPAGATAATFNLTGTNVTGSTFVTAYQAGQPKPGASNLNLAPGRNTPNLVTVPVGPDRRVTLANAYYSVDLIADLAGYYSPDSAQSFYPMASIRVMDTRTRNGWESRIPFGANENLLFDLGKWLPPTAKSAVFNLTGTFGTENTFLTAYPENETRPASSILNLVPGQTSSNAAVVALSPETKMLVFNLAGSQDVVIDLAGYFAPSVPSCQQYCAHVFGDNTFGQAGDGTTSSQPRKPAGVYGLPAVKAIEGNRYDDGYTALAEDGTVWTWGADVVGETPVILDRDTPDVPRYVTAMPTQVPGLTDVKVIGDHVALKSDGTVWSWGSNRGYALGTGDLDTSLFSRSAVQVKGLKDIVAIAGHVALKADHSVWSWGSNFHNELGDGEHGGFDNCFDGTDWNASRPGCADPTAVQVSGMTDVVSISVHSAVKSDGSVWHWGFDDNTFVPVQVAGLTDASTVSGPYVLKKDSTVWQFDEYGRVASSRVGNLSGVRAISNRNFSTGYALMFDGAVYAWGNGNGGALGDGRLSEGDRETPALIAGVSGATYLGTGGAYVANS</sequence>
<dbReference type="Pfam" id="PF00415">
    <property type="entry name" value="RCC1"/>
    <property type="match status" value="1"/>
</dbReference>
<accession>A0A7W9KGK9</accession>
<dbReference type="RefSeq" id="WP_184862842.1">
    <property type="nucleotide sequence ID" value="NZ_BAAAWY010000003.1"/>
</dbReference>
<dbReference type="EMBL" id="JACHIR010000001">
    <property type="protein sequence ID" value="MBB5892232.1"/>
    <property type="molecule type" value="Genomic_DNA"/>
</dbReference>
<protein>
    <submittedName>
        <fullName evidence="3">Alpha-tubulin suppressor-like RCC1 family protein</fullName>
    </submittedName>
</protein>
<keyword evidence="2" id="KW-0732">Signal</keyword>
<evidence type="ECO:0000256" key="2">
    <source>
        <dbReference type="SAM" id="SignalP"/>
    </source>
</evidence>
<dbReference type="InterPro" id="IPR009091">
    <property type="entry name" value="RCC1/BLIP-II"/>
</dbReference>
<evidence type="ECO:0000256" key="1">
    <source>
        <dbReference type="ARBA" id="ARBA00022737"/>
    </source>
</evidence>
<feature type="signal peptide" evidence="2">
    <location>
        <begin position="1"/>
        <end position="19"/>
    </location>
</feature>
<organism evidence="3 4">
    <name type="scientific">Kutzneria kofuensis</name>
    <dbReference type="NCBI Taxonomy" id="103725"/>
    <lineage>
        <taxon>Bacteria</taxon>
        <taxon>Bacillati</taxon>
        <taxon>Actinomycetota</taxon>
        <taxon>Actinomycetes</taxon>
        <taxon>Pseudonocardiales</taxon>
        <taxon>Pseudonocardiaceae</taxon>
        <taxon>Kutzneria</taxon>
    </lineage>
</organism>
<evidence type="ECO:0000313" key="4">
    <source>
        <dbReference type="Proteomes" id="UP000585638"/>
    </source>
</evidence>
<dbReference type="PROSITE" id="PS50012">
    <property type="entry name" value="RCC1_3"/>
    <property type="match status" value="1"/>
</dbReference>
<evidence type="ECO:0000313" key="3">
    <source>
        <dbReference type="EMBL" id="MBB5892232.1"/>
    </source>
</evidence>
<feature type="chain" id="PRO_5039029582" evidence="2">
    <location>
        <begin position="20"/>
        <end position="743"/>
    </location>
</feature>
<dbReference type="AlphaFoldDB" id="A0A7W9KGK9"/>
<comment type="caution">
    <text evidence="3">The sequence shown here is derived from an EMBL/GenBank/DDBJ whole genome shotgun (WGS) entry which is preliminary data.</text>
</comment>